<evidence type="ECO:0008006" key="4">
    <source>
        <dbReference type="Google" id="ProtNLM"/>
    </source>
</evidence>
<evidence type="ECO:0000313" key="2">
    <source>
        <dbReference type="EMBL" id="TGZ61656.1"/>
    </source>
</evidence>
<dbReference type="AlphaFoldDB" id="A0A4S2LFZ5"/>
<comment type="caution">
    <text evidence="2">The sequence shown here is derived from an EMBL/GenBank/DDBJ whole genome shotgun (WGS) entry which is preliminary data.</text>
</comment>
<dbReference type="Proteomes" id="UP000308267">
    <property type="component" value="Unassembled WGS sequence"/>
</dbReference>
<gene>
    <name evidence="2" type="ORF">CRM22_007891</name>
</gene>
<evidence type="ECO:0000256" key="1">
    <source>
        <dbReference type="SAM" id="MobiDB-lite"/>
    </source>
</evidence>
<accession>A0A4S2LFZ5</accession>
<dbReference type="OrthoDB" id="635774at2759"/>
<dbReference type="EMBL" id="SJOL01007873">
    <property type="protein sequence ID" value="TGZ61656.1"/>
    <property type="molecule type" value="Genomic_DNA"/>
</dbReference>
<keyword evidence="3" id="KW-1185">Reference proteome</keyword>
<sequence length="457" mass="51363">MSSSAKNIVTPEDDVVEKVRRSQTISLSACMPIHNLRRACSAPRNATRPSVLEKPCQASPTPILDYSSGLIQTASDVLLDVTDVSIRNPYDGEVLPTRTNGNQGRLFNWKRVTSYNRAFPERRKCVVQGIDNPRCDSDRESNLALLSEMHSNESSSPSCFHDPLLEELDHDLPAPPPPPRAMPPWLKIALNKKTDQMPKKYSITPPTTPLSSVEKTDRQKSASLEYDRYGVRIYPVLQNGIKISDTHYWLLEPPRSFRMRGTPSLSRYQSERVPPPSPASQDINTSYINVPSGVTLRRGLSDSNKNVLNTLYREMALRLSQAVPFATEAECQAVLIGCGYKYEEALRRLKLELLCRKGYVSRSRCKRLLIKFDWNLEAATTYARREHQIRYSKYLLQTESATVSTEKICVSPNTLPIETPTTAFLPCVSISEPRTPVSPNLSPVSSSLFFSPSAEMR</sequence>
<evidence type="ECO:0000313" key="3">
    <source>
        <dbReference type="Proteomes" id="UP000308267"/>
    </source>
</evidence>
<protein>
    <recommendedName>
        <fullName evidence="4">UBA domain-containing protein</fullName>
    </recommendedName>
</protein>
<feature type="region of interest" description="Disordered" evidence="1">
    <location>
        <begin position="261"/>
        <end position="282"/>
    </location>
</feature>
<organism evidence="2 3">
    <name type="scientific">Opisthorchis felineus</name>
    <dbReference type="NCBI Taxonomy" id="147828"/>
    <lineage>
        <taxon>Eukaryota</taxon>
        <taxon>Metazoa</taxon>
        <taxon>Spiralia</taxon>
        <taxon>Lophotrochozoa</taxon>
        <taxon>Platyhelminthes</taxon>
        <taxon>Trematoda</taxon>
        <taxon>Digenea</taxon>
        <taxon>Opisthorchiida</taxon>
        <taxon>Opisthorchiata</taxon>
        <taxon>Opisthorchiidae</taxon>
        <taxon>Opisthorchis</taxon>
    </lineage>
</organism>
<name>A0A4S2LFZ5_OPIFE</name>
<reference evidence="2 3" key="1">
    <citation type="journal article" date="2019" name="BMC Genomics">
        <title>New insights from Opisthorchis felineus genome: update on genomics of the epidemiologically important liver flukes.</title>
        <authorList>
            <person name="Ershov N.I."/>
            <person name="Mordvinov V.A."/>
            <person name="Prokhortchouk E.B."/>
            <person name="Pakharukova M.Y."/>
            <person name="Gunbin K.V."/>
            <person name="Ustyantsev K."/>
            <person name="Genaev M.A."/>
            <person name="Blinov A.G."/>
            <person name="Mazur A."/>
            <person name="Boulygina E."/>
            <person name="Tsygankova S."/>
            <person name="Khrameeva E."/>
            <person name="Chekanov N."/>
            <person name="Fan G."/>
            <person name="Xiao A."/>
            <person name="Zhang H."/>
            <person name="Xu X."/>
            <person name="Yang H."/>
            <person name="Solovyev V."/>
            <person name="Lee S.M."/>
            <person name="Liu X."/>
            <person name="Afonnikov D.A."/>
            <person name="Skryabin K.G."/>
        </authorList>
    </citation>
    <scope>NUCLEOTIDE SEQUENCE [LARGE SCALE GENOMIC DNA]</scope>
    <source>
        <strain evidence="2">AK-0245</strain>
        <tissue evidence="2">Whole organism</tissue>
    </source>
</reference>
<proteinExistence type="predicted"/>